<dbReference type="HOGENOM" id="CLU_2025158_0_0_6"/>
<evidence type="ECO:0000256" key="1">
    <source>
        <dbReference type="SAM" id="MobiDB-lite"/>
    </source>
</evidence>
<dbReference type="AlphaFoldDB" id="Q0HXW7"/>
<keyword evidence="2" id="KW-0812">Transmembrane</keyword>
<feature type="region of interest" description="Disordered" evidence="1">
    <location>
        <begin position="90"/>
        <end position="122"/>
    </location>
</feature>
<feature type="compositionally biased region" description="Polar residues" evidence="1">
    <location>
        <begin position="90"/>
        <end position="100"/>
    </location>
</feature>
<keyword evidence="2" id="KW-0472">Membrane</keyword>
<accession>Q0HXW7</accession>
<organism evidence="3">
    <name type="scientific">Shewanella sp. (strain MR-7)</name>
    <dbReference type="NCBI Taxonomy" id="60481"/>
    <lineage>
        <taxon>Bacteria</taxon>
        <taxon>Pseudomonadati</taxon>
        <taxon>Pseudomonadota</taxon>
        <taxon>Gammaproteobacteria</taxon>
        <taxon>Alteromonadales</taxon>
        <taxon>Shewanellaceae</taxon>
        <taxon>Shewanella</taxon>
    </lineage>
</organism>
<proteinExistence type="predicted"/>
<feature type="compositionally biased region" description="Basic and acidic residues" evidence="1">
    <location>
        <begin position="106"/>
        <end position="122"/>
    </location>
</feature>
<reference evidence="3" key="1">
    <citation type="submission" date="2006-08" db="EMBL/GenBank/DDBJ databases">
        <title>Complete sequence of Chromosome1 of Shewanella sp. MR-7.</title>
        <authorList>
            <consortium name="US DOE Joint Genome Institute"/>
            <person name="Copeland A."/>
            <person name="Lucas S."/>
            <person name="Lapidus A."/>
            <person name="Barry K."/>
            <person name="Detter J.C."/>
            <person name="Glavina del Rio T."/>
            <person name="Hammon N."/>
            <person name="Israni S."/>
            <person name="Dalin E."/>
            <person name="Tice H."/>
            <person name="Pitluck S."/>
            <person name="Kiss H."/>
            <person name="Brettin T."/>
            <person name="Bruce D."/>
            <person name="Han C."/>
            <person name="Tapia R."/>
            <person name="Gilna P."/>
            <person name="Schmutz J."/>
            <person name="Larimer F."/>
            <person name="Land M."/>
            <person name="Hauser L."/>
            <person name="Kyrpides N."/>
            <person name="Mikhailova N."/>
            <person name="Nealson K."/>
            <person name="Konstantinidis K."/>
            <person name="Klappenbach J."/>
            <person name="Tiedje J."/>
            <person name="Richardson P."/>
        </authorList>
    </citation>
    <scope>NUCLEOTIDE SEQUENCE</scope>
    <source>
        <strain evidence="3">MR-7</strain>
    </source>
</reference>
<feature type="transmembrane region" description="Helical" evidence="2">
    <location>
        <begin position="6"/>
        <end position="23"/>
    </location>
</feature>
<evidence type="ECO:0000256" key="2">
    <source>
        <dbReference type="SAM" id="Phobius"/>
    </source>
</evidence>
<sequence length="122" mass="14274">MKSVLYGIIIACPITAIIIYFTLSGRQEVLIQQKTHEVQQQIRSEEFQRNFSKAWTEFDRLNEHDKATFSADDAERDERIKKLKKLRSQLEASDSQSMDSLETDLAEMRKAIKEAEHRKNTK</sequence>
<keyword evidence="2" id="KW-1133">Transmembrane helix</keyword>
<dbReference type="EMBL" id="CP000444">
    <property type="protein sequence ID" value="ABI42038.1"/>
    <property type="molecule type" value="Genomic_DNA"/>
</dbReference>
<dbReference type="KEGG" id="shm:Shewmr7_1039"/>
<name>Q0HXW7_SHESR</name>
<gene>
    <name evidence="3" type="ordered locus">Shewmr7_1039</name>
</gene>
<protein>
    <submittedName>
        <fullName evidence="3">Uncharacterized protein</fullName>
    </submittedName>
</protein>
<evidence type="ECO:0000313" key="3">
    <source>
        <dbReference type="EMBL" id="ABI42038.1"/>
    </source>
</evidence>